<keyword evidence="3" id="KW-0804">Transcription</keyword>
<keyword evidence="1" id="KW-0805">Transcription regulation</keyword>
<evidence type="ECO:0000259" key="4">
    <source>
        <dbReference type="PROSITE" id="PS51118"/>
    </source>
</evidence>
<name>A0A9E7PNG7_9EURY</name>
<dbReference type="Gene3D" id="1.10.10.10">
    <property type="entry name" value="Winged helix-like DNA-binding domain superfamily/Winged helix DNA-binding domain"/>
    <property type="match status" value="1"/>
</dbReference>
<dbReference type="InterPro" id="IPR036390">
    <property type="entry name" value="WH_DNA-bd_sf"/>
</dbReference>
<dbReference type="SUPFAM" id="SSF46785">
    <property type="entry name" value="Winged helix' DNA-binding domain"/>
    <property type="match status" value="1"/>
</dbReference>
<feature type="domain" description="HTH hxlR-type" evidence="4">
    <location>
        <begin position="5"/>
        <end position="107"/>
    </location>
</feature>
<reference evidence="5" key="1">
    <citation type="submission" date="2022-04" db="EMBL/GenBank/DDBJ databases">
        <title>Complete genome of Methanoplanus endosymbiosus DSM 3599.</title>
        <authorList>
            <person name="Chen S.-C."/>
            <person name="You Y.-T."/>
            <person name="Zhou Y.-Z."/>
            <person name="Lai M.-C."/>
        </authorList>
    </citation>
    <scope>NUCLEOTIDE SEQUENCE</scope>
    <source>
        <strain evidence="5">DSM 3599</strain>
    </source>
</reference>
<dbReference type="PANTHER" id="PTHR33204:SF18">
    <property type="entry name" value="TRANSCRIPTIONAL REGULATORY PROTEIN"/>
    <property type="match status" value="1"/>
</dbReference>
<accession>A0A9E7PNG7</accession>
<organism evidence="5 6">
    <name type="scientific">Methanoplanus endosymbiosus</name>
    <dbReference type="NCBI Taxonomy" id="33865"/>
    <lineage>
        <taxon>Archaea</taxon>
        <taxon>Methanobacteriati</taxon>
        <taxon>Methanobacteriota</taxon>
        <taxon>Stenosarchaea group</taxon>
        <taxon>Methanomicrobia</taxon>
        <taxon>Methanomicrobiales</taxon>
        <taxon>Methanomicrobiaceae</taxon>
        <taxon>Methanoplanus</taxon>
    </lineage>
</organism>
<dbReference type="GeneID" id="74308497"/>
<dbReference type="GO" id="GO:0003677">
    <property type="term" value="F:DNA binding"/>
    <property type="evidence" value="ECO:0007669"/>
    <property type="project" value="UniProtKB-KW"/>
</dbReference>
<gene>
    <name evidence="5" type="ORF">L6E24_12305</name>
</gene>
<keyword evidence="6" id="KW-1185">Reference proteome</keyword>
<dbReference type="InterPro" id="IPR036388">
    <property type="entry name" value="WH-like_DNA-bd_sf"/>
</dbReference>
<dbReference type="PANTHER" id="PTHR33204">
    <property type="entry name" value="TRANSCRIPTIONAL REGULATOR, MARR FAMILY"/>
    <property type="match status" value="1"/>
</dbReference>
<dbReference type="InterPro" id="IPR002577">
    <property type="entry name" value="HTH_HxlR"/>
</dbReference>
<dbReference type="RefSeq" id="WP_257742278.1">
    <property type="nucleotide sequence ID" value="NZ_CP096115.1"/>
</dbReference>
<dbReference type="EMBL" id="CP096115">
    <property type="protein sequence ID" value="UUX92126.1"/>
    <property type="molecule type" value="Genomic_DNA"/>
</dbReference>
<dbReference type="KEGG" id="mend:L6E24_12305"/>
<evidence type="ECO:0000256" key="2">
    <source>
        <dbReference type="ARBA" id="ARBA00023125"/>
    </source>
</evidence>
<dbReference type="Pfam" id="PF01638">
    <property type="entry name" value="HxlR"/>
    <property type="match status" value="1"/>
</dbReference>
<sequence length="119" mass="13697">MHKDCTVYKTALYLTKKWALLIIFELYKGENYTRRFSELKSSLNGITSKVLSQRLKELEEEGLVGRRVDAGSFPVKSEYYLTESGVGLIDVIKHLKVWALKYKIDNIDCGNQNCKDCIL</sequence>
<proteinExistence type="predicted"/>
<evidence type="ECO:0000313" key="5">
    <source>
        <dbReference type="EMBL" id="UUX92126.1"/>
    </source>
</evidence>
<dbReference type="PROSITE" id="PS51118">
    <property type="entry name" value="HTH_HXLR"/>
    <property type="match status" value="1"/>
</dbReference>
<evidence type="ECO:0000256" key="3">
    <source>
        <dbReference type="ARBA" id="ARBA00023163"/>
    </source>
</evidence>
<dbReference type="AlphaFoldDB" id="A0A9E7PNG7"/>
<evidence type="ECO:0000256" key="1">
    <source>
        <dbReference type="ARBA" id="ARBA00023015"/>
    </source>
</evidence>
<keyword evidence="2" id="KW-0238">DNA-binding</keyword>
<protein>
    <submittedName>
        <fullName evidence="5">Helix-turn-helix transcriptional regulator</fullName>
    </submittedName>
</protein>
<evidence type="ECO:0000313" key="6">
    <source>
        <dbReference type="Proteomes" id="UP001060368"/>
    </source>
</evidence>
<dbReference type="Proteomes" id="UP001060368">
    <property type="component" value="Chromosome"/>
</dbReference>